<name>A0ABQ7QBE3_PLUXY</name>
<evidence type="ECO:0000313" key="3">
    <source>
        <dbReference type="Proteomes" id="UP000823941"/>
    </source>
</evidence>
<feature type="region of interest" description="Disordered" evidence="1">
    <location>
        <begin position="219"/>
        <end position="249"/>
    </location>
</feature>
<dbReference type="Gene3D" id="3.30.70.1820">
    <property type="entry name" value="L1 transposable element, RRM domain"/>
    <property type="match status" value="1"/>
</dbReference>
<comment type="caution">
    <text evidence="2">The sequence shown here is derived from an EMBL/GenBank/DDBJ whole genome shotgun (WGS) entry which is preliminary data.</text>
</comment>
<reference evidence="2 3" key="1">
    <citation type="submission" date="2021-06" db="EMBL/GenBank/DDBJ databases">
        <title>A haploid diamondback moth (Plutella xylostella L.) genome assembly resolves 31 chromosomes and identifies a diamide resistance mutation.</title>
        <authorList>
            <person name="Ward C.M."/>
            <person name="Perry K.D."/>
            <person name="Baker G."/>
            <person name="Powis K."/>
            <person name="Heckel D.G."/>
            <person name="Baxter S.W."/>
        </authorList>
    </citation>
    <scope>NUCLEOTIDE SEQUENCE [LARGE SCALE GENOMIC DNA]</scope>
    <source>
        <strain evidence="2 3">LV</strain>
        <tissue evidence="2">Single pupa</tissue>
    </source>
</reference>
<gene>
    <name evidence="2" type="ORF">JYU34_012472</name>
</gene>
<proteinExistence type="predicted"/>
<organism evidence="2 3">
    <name type="scientific">Plutella xylostella</name>
    <name type="common">Diamondback moth</name>
    <name type="synonym">Plutella maculipennis</name>
    <dbReference type="NCBI Taxonomy" id="51655"/>
    <lineage>
        <taxon>Eukaryota</taxon>
        <taxon>Metazoa</taxon>
        <taxon>Ecdysozoa</taxon>
        <taxon>Arthropoda</taxon>
        <taxon>Hexapoda</taxon>
        <taxon>Insecta</taxon>
        <taxon>Pterygota</taxon>
        <taxon>Neoptera</taxon>
        <taxon>Endopterygota</taxon>
        <taxon>Lepidoptera</taxon>
        <taxon>Glossata</taxon>
        <taxon>Ditrysia</taxon>
        <taxon>Yponomeutoidea</taxon>
        <taxon>Plutellidae</taxon>
        <taxon>Plutella</taxon>
    </lineage>
</organism>
<evidence type="ECO:0000256" key="1">
    <source>
        <dbReference type="SAM" id="MobiDB-lite"/>
    </source>
</evidence>
<dbReference type="EMBL" id="JAHIBW010000017">
    <property type="protein sequence ID" value="KAG7302549.1"/>
    <property type="molecule type" value="Genomic_DNA"/>
</dbReference>
<keyword evidence="3" id="KW-1185">Reference proteome</keyword>
<accession>A0ABQ7QBE3</accession>
<evidence type="ECO:0000313" key="2">
    <source>
        <dbReference type="EMBL" id="KAG7302549.1"/>
    </source>
</evidence>
<feature type="compositionally biased region" description="Polar residues" evidence="1">
    <location>
        <begin position="219"/>
        <end position="236"/>
    </location>
</feature>
<sequence length="249" mass="27949">MDSIKKSMEELKDLFNVQMSAFHDEVLQKSSQTPTITGLAAQFTSFRTFMMSALGSLQQQVDMLARASDEQETRTRRKTLLLHGVKEAAKENTTAVVLRVVGEHLGDPELLSEDDVRQCHRMGRHSSDKPRPILLKLRDVPSRNSLWFAKTKLKGTGVTMSEFLTKPRHDTFLAARERVGVSRCWTRDGSIFVLDPEGKRHRVVTISELNAVCPLTSKAQENTKPSTASKQVTVKATASRERRVTKKAS</sequence>
<dbReference type="Proteomes" id="UP000823941">
    <property type="component" value="Chromosome 17"/>
</dbReference>
<protein>
    <submittedName>
        <fullName evidence="2">Uncharacterized protein</fullName>
    </submittedName>
</protein>